<gene>
    <name evidence="2" type="ORF">NDES1114_LOCUS4857</name>
</gene>
<protein>
    <submittedName>
        <fullName evidence="2">Uncharacterized protein</fullName>
    </submittedName>
</protein>
<organism evidence="2">
    <name type="scientific">Neobodo designis</name>
    <name type="common">Flagellated protozoan</name>
    <name type="synonym">Bodo designis</name>
    <dbReference type="NCBI Taxonomy" id="312471"/>
    <lineage>
        <taxon>Eukaryota</taxon>
        <taxon>Discoba</taxon>
        <taxon>Euglenozoa</taxon>
        <taxon>Kinetoplastea</taxon>
        <taxon>Metakinetoplastina</taxon>
        <taxon>Neobodonida</taxon>
        <taxon>Neobodo</taxon>
    </lineage>
</organism>
<reference evidence="2" key="1">
    <citation type="submission" date="2021-01" db="EMBL/GenBank/DDBJ databases">
        <authorList>
            <person name="Corre E."/>
            <person name="Pelletier E."/>
            <person name="Niang G."/>
            <person name="Scheremetjew M."/>
            <person name="Finn R."/>
            <person name="Kale V."/>
            <person name="Holt S."/>
            <person name="Cochrane G."/>
            <person name="Meng A."/>
            <person name="Brown T."/>
            <person name="Cohen L."/>
        </authorList>
    </citation>
    <scope>NUCLEOTIDE SEQUENCE</scope>
    <source>
        <strain evidence="2">CCAP 1951/1</strain>
    </source>
</reference>
<feature type="region of interest" description="Disordered" evidence="1">
    <location>
        <begin position="1"/>
        <end position="33"/>
    </location>
</feature>
<evidence type="ECO:0000256" key="1">
    <source>
        <dbReference type="SAM" id="MobiDB-lite"/>
    </source>
</evidence>
<evidence type="ECO:0000313" key="2">
    <source>
        <dbReference type="EMBL" id="CAD9096652.1"/>
    </source>
</evidence>
<dbReference type="AlphaFoldDB" id="A0A7S1L7K4"/>
<name>A0A7S1L7K4_NEODS</name>
<accession>A0A7S1L7K4</accession>
<feature type="region of interest" description="Disordered" evidence="1">
    <location>
        <begin position="411"/>
        <end position="441"/>
    </location>
</feature>
<proteinExistence type="predicted"/>
<sequence length="567" mass="60526">MTAVHRNDDVPPPPSGFQRGASVKVPHVSSTPPRCGSFPPNAYAAIANFHMRDDTSEAAMAHILSDVVAPPLPMLDCSLAQKGDGRFAILFLFPSEGGLQHCMHVAAYERPDAWARMKARMVDAVAWVGLAARIPEALWLPADGASRPGSPRASDDEDDDDVCGHSIVGSGSVDLQNTHDFDDELLPPSALTSRRDSAVPSRQRSELPSPVSEAASVIVQPPASPTSTAIALSANAQARWRTSPAPTPESGATHFEGVSDAAKHLLTDAMEFFVAGGVGNGHRVERVVLSGPPSRFKLEIMRHISRARQDRSAPAFRYQHSPYSARPVVVQQPQAIAAAPARLAIEDVAKQRSERPHAGAIASSAALAAKRRTLCVSVSLECGVTKRCKCDTATCPAPAVGDRVIVRVPLGDDAVPPRHNDDGSDDESNNNRNGAAPPHALRVASVTHVTSWSRKRAGNASAPEIPEVMRPWQSPDDDEHERTAVHQQASHALAAARSIIARHGMPVAVECAWSYHDLSCVIVRAYAADGSVSRRRVQALLKSVEAEMAEVTGSSVEWMTSATRASQ</sequence>
<dbReference type="EMBL" id="HBGF01007174">
    <property type="protein sequence ID" value="CAD9096652.1"/>
    <property type="molecule type" value="Transcribed_RNA"/>
</dbReference>
<feature type="region of interest" description="Disordered" evidence="1">
    <location>
        <begin position="141"/>
        <end position="214"/>
    </location>
</feature>